<dbReference type="Gene3D" id="3.60.21.10">
    <property type="match status" value="1"/>
</dbReference>
<dbReference type="GO" id="GO:0005576">
    <property type="term" value="C:extracellular region"/>
    <property type="evidence" value="ECO:0007669"/>
    <property type="project" value="UniProtKB-ARBA"/>
</dbReference>
<dbReference type="InterPro" id="IPR029052">
    <property type="entry name" value="Metallo-depent_PP-like"/>
</dbReference>
<keyword evidence="6" id="KW-1185">Reference proteome</keyword>
<feature type="signal peptide" evidence="2">
    <location>
        <begin position="1"/>
        <end position="17"/>
    </location>
</feature>
<dbReference type="FunFam" id="3.90.780.10:FF:000009">
    <property type="entry name" value="Ser/Thr protein phosphatase family"/>
    <property type="match status" value="1"/>
</dbReference>
<feature type="region of interest" description="Disordered" evidence="1">
    <location>
        <begin position="578"/>
        <end position="605"/>
    </location>
</feature>
<gene>
    <name evidence="5" type="ORF">PDIGIT_LOCUS13526</name>
</gene>
<organism evidence="5 6">
    <name type="scientific">Periconia digitata</name>
    <dbReference type="NCBI Taxonomy" id="1303443"/>
    <lineage>
        <taxon>Eukaryota</taxon>
        <taxon>Fungi</taxon>
        <taxon>Dikarya</taxon>
        <taxon>Ascomycota</taxon>
        <taxon>Pezizomycotina</taxon>
        <taxon>Dothideomycetes</taxon>
        <taxon>Pleosporomycetidae</taxon>
        <taxon>Pleosporales</taxon>
        <taxon>Massarineae</taxon>
        <taxon>Periconiaceae</taxon>
        <taxon>Periconia</taxon>
    </lineage>
</organism>
<sequence length="676" mass="75228">MSKTPLILVALFGGALAAQPSAPDPVAAPLRELPWGQLNFLHTTDIHGWWGGHLQEASYSSDWGDYISFAKHLRDRADADGTDLILVDTGDRIEGNAIYDSSKPRGKFTYEIAKEQTIDLICSGNHELYKAESADGEFYHTVPDFKDNYLASNLDIINPETGGRQPLAQRYKKFTTKNQGIRILAFGFIFDFTGNDKNTFVQRVEDTVKEEWFREAIKDKEVDLILVYGHVDIRSQEYALLYSTIRDAHWDTPIQFFGGHSHIRDYHIFDSGSVALESGRYMETLGFMSISGITTSRHQNPNTNSKKRTLQFQRRYIDNNLFSMHHHSGKNATTFPTQHGLNVSLAIGSARKSLSLNHIYGCAPRDLFVSRRPYPHNESIFTWLETELLPQSIKSRDPSKKALVIMNTGGIRFDVFKGPFTKDTKFLVSPFTSGIAYLKDVPYTAAKRVIKLLNNAGPILSSTNDANATFLLPPEHVAAARYRPHLFDSSPTDPSEHPNQDGMLDFASVDLGTRQHQGNQQPLRDTHHHHASTEPPPLIPGYTTHDDAGSDGDDTIHAPIQFYNVPNCIQAAVGFSPASVSGSGSSSDSAGPDSWVDGAEMVDGDESEPEVVDIMYNEFIEKWVLLALAYLGESYSAEDSHLYEDGKSFTDIMTDWVEGHWGVDDVDDDGEAGCPS</sequence>
<dbReference type="EMBL" id="CAOQHR010000010">
    <property type="protein sequence ID" value="CAI6340350.1"/>
    <property type="molecule type" value="Genomic_DNA"/>
</dbReference>
<accession>A0A9W4UQM9</accession>
<dbReference type="Gene3D" id="3.90.780.10">
    <property type="entry name" value="5'-Nucleotidase, C-terminal domain"/>
    <property type="match status" value="2"/>
</dbReference>
<dbReference type="InterPro" id="IPR006179">
    <property type="entry name" value="5_nucleotidase/apyrase"/>
</dbReference>
<evidence type="ECO:0000256" key="2">
    <source>
        <dbReference type="SAM" id="SignalP"/>
    </source>
</evidence>
<evidence type="ECO:0000313" key="6">
    <source>
        <dbReference type="Proteomes" id="UP001152607"/>
    </source>
</evidence>
<dbReference type="InterPro" id="IPR041823">
    <property type="entry name" value="YHR202W_N"/>
</dbReference>
<dbReference type="InterPro" id="IPR014485">
    <property type="entry name" value="Pesterase_C1039"/>
</dbReference>
<evidence type="ECO:0000259" key="4">
    <source>
        <dbReference type="Pfam" id="PF21953"/>
    </source>
</evidence>
<dbReference type="GO" id="GO:0016787">
    <property type="term" value="F:hydrolase activity"/>
    <property type="evidence" value="ECO:0007669"/>
    <property type="project" value="InterPro"/>
</dbReference>
<dbReference type="FunFam" id="3.60.21.10:FF:000043">
    <property type="entry name" value="Ser/Thr protein phosphatase family"/>
    <property type="match status" value="1"/>
</dbReference>
<dbReference type="Pfam" id="PF21953">
    <property type="entry name" value="NadN_nucleosid_C"/>
    <property type="match status" value="1"/>
</dbReference>
<dbReference type="SUPFAM" id="SSF55816">
    <property type="entry name" value="5'-nucleotidase (syn. UDP-sugar hydrolase), C-terminal domain"/>
    <property type="match status" value="1"/>
</dbReference>
<feature type="region of interest" description="Disordered" evidence="1">
    <location>
        <begin position="514"/>
        <end position="541"/>
    </location>
</feature>
<dbReference type="SUPFAM" id="SSF56300">
    <property type="entry name" value="Metallo-dependent phosphatases"/>
    <property type="match status" value="1"/>
</dbReference>
<dbReference type="PIRSF" id="PIRSF017316">
    <property type="entry name" value="Pesterase_C1039"/>
    <property type="match status" value="1"/>
</dbReference>
<protein>
    <recommendedName>
        <fullName evidence="7">Calcineurin-like phosphoesterase domain-containing protein</fullName>
    </recommendedName>
</protein>
<dbReference type="PANTHER" id="PTHR11575:SF43">
    <property type="entry name" value="SER_THR PROTEIN PHOSPHATASE FAMILY (AFU_ORTHOLOGUE AFUA_3G04160)"/>
    <property type="match status" value="1"/>
</dbReference>
<feature type="domain" description="Putative 5'-nucleotidase C-terminal" evidence="4">
    <location>
        <begin position="366"/>
        <end position="625"/>
    </location>
</feature>
<evidence type="ECO:0000259" key="3">
    <source>
        <dbReference type="Pfam" id="PF00149"/>
    </source>
</evidence>
<evidence type="ECO:0000256" key="1">
    <source>
        <dbReference type="SAM" id="MobiDB-lite"/>
    </source>
</evidence>
<evidence type="ECO:0008006" key="7">
    <source>
        <dbReference type="Google" id="ProtNLM"/>
    </source>
</evidence>
<dbReference type="AlphaFoldDB" id="A0A9W4UQM9"/>
<dbReference type="Proteomes" id="UP001152607">
    <property type="component" value="Unassembled WGS sequence"/>
</dbReference>
<dbReference type="CDD" id="cd07407">
    <property type="entry name" value="MPP_YHR202W_N"/>
    <property type="match status" value="1"/>
</dbReference>
<dbReference type="InterPro" id="IPR053828">
    <property type="entry name" value="Nucleosidase_C"/>
</dbReference>
<dbReference type="OrthoDB" id="7722975at2759"/>
<comment type="caution">
    <text evidence="5">The sequence shown here is derived from an EMBL/GenBank/DDBJ whole genome shotgun (WGS) entry which is preliminary data.</text>
</comment>
<dbReference type="InterPro" id="IPR036907">
    <property type="entry name" value="5'-Nucleotdase_C_sf"/>
</dbReference>
<feature type="chain" id="PRO_5040732987" description="Calcineurin-like phosphoesterase domain-containing protein" evidence="2">
    <location>
        <begin position="18"/>
        <end position="676"/>
    </location>
</feature>
<name>A0A9W4UQM9_9PLEO</name>
<dbReference type="GO" id="GO:0009166">
    <property type="term" value="P:nucleotide catabolic process"/>
    <property type="evidence" value="ECO:0007669"/>
    <property type="project" value="InterPro"/>
</dbReference>
<feature type="domain" description="Calcineurin-like phosphoesterase" evidence="3">
    <location>
        <begin position="39"/>
        <end position="263"/>
    </location>
</feature>
<feature type="compositionally biased region" description="Polar residues" evidence="1">
    <location>
        <begin position="514"/>
        <end position="523"/>
    </location>
</feature>
<dbReference type="PANTHER" id="PTHR11575">
    <property type="entry name" value="5'-NUCLEOTIDASE-RELATED"/>
    <property type="match status" value="1"/>
</dbReference>
<proteinExistence type="predicted"/>
<keyword evidence="2" id="KW-0732">Signal</keyword>
<feature type="region of interest" description="Disordered" evidence="1">
    <location>
        <begin position="485"/>
        <end position="504"/>
    </location>
</feature>
<evidence type="ECO:0000313" key="5">
    <source>
        <dbReference type="EMBL" id="CAI6340350.1"/>
    </source>
</evidence>
<dbReference type="GO" id="GO:0005829">
    <property type="term" value="C:cytosol"/>
    <property type="evidence" value="ECO:0007669"/>
    <property type="project" value="TreeGrafter"/>
</dbReference>
<dbReference type="InterPro" id="IPR004843">
    <property type="entry name" value="Calcineurin-like_PHP"/>
</dbReference>
<reference evidence="5" key="1">
    <citation type="submission" date="2023-01" db="EMBL/GenBank/DDBJ databases">
        <authorList>
            <person name="Van Ghelder C."/>
            <person name="Rancurel C."/>
        </authorList>
    </citation>
    <scope>NUCLEOTIDE SEQUENCE</scope>
    <source>
        <strain evidence="5">CNCM I-4278</strain>
    </source>
</reference>
<dbReference type="Pfam" id="PF00149">
    <property type="entry name" value="Metallophos"/>
    <property type="match status" value="1"/>
</dbReference>
<feature type="compositionally biased region" description="Low complexity" evidence="1">
    <location>
        <begin position="578"/>
        <end position="594"/>
    </location>
</feature>